<evidence type="ECO:0000256" key="3">
    <source>
        <dbReference type="ARBA" id="ARBA00022573"/>
    </source>
</evidence>
<dbReference type="InterPro" id="IPR003722">
    <property type="entry name" value="Cbl_synth_CobH/CbiC"/>
</dbReference>
<accession>A0ABU8MFT3</accession>
<dbReference type="InterPro" id="IPR036588">
    <property type="entry name" value="CobH/CbiC_sf"/>
</dbReference>
<evidence type="ECO:0000256" key="4">
    <source>
        <dbReference type="ARBA" id="ARBA00023235"/>
    </source>
</evidence>
<organism evidence="6 7">
    <name type="scientific">Actinomycetospora flava</name>
    <dbReference type="NCBI Taxonomy" id="3129232"/>
    <lineage>
        <taxon>Bacteria</taxon>
        <taxon>Bacillati</taxon>
        <taxon>Actinomycetota</taxon>
        <taxon>Actinomycetes</taxon>
        <taxon>Pseudonocardiales</taxon>
        <taxon>Pseudonocardiaceae</taxon>
        <taxon>Actinomycetospora</taxon>
    </lineage>
</organism>
<dbReference type="Pfam" id="PF02570">
    <property type="entry name" value="CbiC"/>
    <property type="match status" value="1"/>
</dbReference>
<dbReference type="EC" id="5.4.99.61" evidence="6"/>
<name>A0ABU8MFT3_9PSEU</name>
<dbReference type="Gene3D" id="3.40.50.10230">
    <property type="entry name" value="Cobalamin biosynthesis CobH/CbiC, precorrin-8X methylmutase"/>
    <property type="match status" value="1"/>
</dbReference>
<dbReference type="Proteomes" id="UP001369736">
    <property type="component" value="Unassembled WGS sequence"/>
</dbReference>
<evidence type="ECO:0000259" key="5">
    <source>
        <dbReference type="Pfam" id="PF02570"/>
    </source>
</evidence>
<keyword evidence="3" id="KW-0169">Cobalamin biosynthesis</keyword>
<evidence type="ECO:0000256" key="1">
    <source>
        <dbReference type="ARBA" id="ARBA00004953"/>
    </source>
</evidence>
<dbReference type="RefSeq" id="WP_337707144.1">
    <property type="nucleotide sequence ID" value="NZ_JBBEGM010000021.1"/>
</dbReference>
<feature type="domain" description="Cobalamin biosynthesis precorrin-8X methylmutase CobH/CbiC" evidence="5">
    <location>
        <begin position="20"/>
        <end position="219"/>
    </location>
</feature>
<comment type="caution">
    <text evidence="6">The sequence shown here is derived from an EMBL/GenBank/DDBJ whole genome shotgun (WGS) entry which is preliminary data.</text>
</comment>
<proteinExistence type="inferred from homology"/>
<evidence type="ECO:0000313" key="6">
    <source>
        <dbReference type="EMBL" id="MEJ2865769.1"/>
    </source>
</evidence>
<gene>
    <name evidence="6" type="ORF">WCD58_31755</name>
</gene>
<reference evidence="6 7" key="1">
    <citation type="submission" date="2024-03" db="EMBL/GenBank/DDBJ databases">
        <title>Actinomycetospora sp. OC33-EN07, a novel actinomycete isolated from wild orchid (Aerides multiflora).</title>
        <authorList>
            <person name="Suriyachadkun C."/>
        </authorList>
    </citation>
    <scope>NUCLEOTIDE SEQUENCE [LARGE SCALE GENOMIC DNA]</scope>
    <source>
        <strain evidence="6 7">OC33-EN07</strain>
    </source>
</reference>
<dbReference type="SUPFAM" id="SSF63965">
    <property type="entry name" value="Precorrin-8X methylmutase CbiC/CobH"/>
    <property type="match status" value="1"/>
</dbReference>
<keyword evidence="4 6" id="KW-0413">Isomerase</keyword>
<evidence type="ECO:0000256" key="2">
    <source>
        <dbReference type="ARBA" id="ARBA00009774"/>
    </source>
</evidence>
<dbReference type="PANTHER" id="PTHR43588:SF1">
    <property type="entry name" value="COBALT-PRECORRIN-8 METHYLMUTASE"/>
    <property type="match status" value="1"/>
</dbReference>
<dbReference type="EMBL" id="JBBEGM010000021">
    <property type="protein sequence ID" value="MEJ2865769.1"/>
    <property type="molecule type" value="Genomic_DNA"/>
</dbReference>
<keyword evidence="7" id="KW-1185">Reference proteome</keyword>
<dbReference type="NCBIfam" id="NF006136">
    <property type="entry name" value="PRK08285.1"/>
    <property type="match status" value="1"/>
</dbReference>
<protein>
    <submittedName>
        <fullName evidence="6">Precorrin-8X methylmutase</fullName>
        <ecNumber evidence="6">5.4.99.61</ecNumber>
    </submittedName>
</protein>
<dbReference type="PANTHER" id="PTHR43588">
    <property type="entry name" value="COBALT-PRECORRIN-8 METHYLMUTASE"/>
    <property type="match status" value="1"/>
</dbReference>
<sequence length="224" mass="22877">MSAGPTERSSVPSYIADGPEIYRRSFAIIRAEADLAHLPEDAHDVVIRMIHSCGMVDLAADTEVSPGAIAAAQQALRAGAPVLCDAEMVASGITRRFLPAGNEVVCTLNDPRVPDLAAAQGTTRSAAALELWREHLDGAVVAIGNAPTALFRLLEMIEDGAPRPAVVLGLPVGFVGAMESKAALVGFGAGGDGGALEHVVVHGRRGGSAMTVGAVNALALGTGR</sequence>
<comment type="similarity">
    <text evidence="2">Belongs to the CobH/CbiC family.</text>
</comment>
<dbReference type="GO" id="GO:0016993">
    <property type="term" value="F:precorrin-8X methylmutase activity"/>
    <property type="evidence" value="ECO:0007669"/>
    <property type="project" value="UniProtKB-EC"/>
</dbReference>
<evidence type="ECO:0000313" key="7">
    <source>
        <dbReference type="Proteomes" id="UP001369736"/>
    </source>
</evidence>
<comment type="pathway">
    <text evidence="1">Cofactor biosynthesis; adenosylcobalamin biosynthesis.</text>
</comment>